<dbReference type="RefSeq" id="WP_236104076.1">
    <property type="nucleotide sequence ID" value="NZ_BJCE01000101.1"/>
</dbReference>
<evidence type="ECO:0000313" key="2">
    <source>
        <dbReference type="Proteomes" id="UP000300142"/>
    </source>
</evidence>
<dbReference type="EMBL" id="BJCE01000101">
    <property type="protein sequence ID" value="GCL37866.1"/>
    <property type="molecule type" value="Genomic_DNA"/>
</dbReference>
<gene>
    <name evidence="1" type="ORF">SR1949_29780</name>
</gene>
<name>A0A480A254_9CYAN</name>
<evidence type="ECO:0000313" key="1">
    <source>
        <dbReference type="EMBL" id="GCL37866.1"/>
    </source>
</evidence>
<comment type="caution">
    <text evidence="1">The sequence shown here is derived from an EMBL/GenBank/DDBJ whole genome shotgun (WGS) entry which is preliminary data.</text>
</comment>
<reference evidence="2" key="1">
    <citation type="submission" date="2019-02" db="EMBL/GenBank/DDBJ databases">
        <title>Draft genome sequence of Sphaerospermopsis reniformis NIES-1949.</title>
        <authorList>
            <person name="Yamaguchi H."/>
            <person name="Suzuki S."/>
            <person name="Kawachi M."/>
        </authorList>
    </citation>
    <scope>NUCLEOTIDE SEQUENCE [LARGE SCALE GENOMIC DNA]</scope>
    <source>
        <strain evidence="2">NIES-1949</strain>
    </source>
</reference>
<proteinExistence type="predicted"/>
<protein>
    <submittedName>
        <fullName evidence="1">Uncharacterized protein</fullName>
    </submittedName>
</protein>
<dbReference type="Proteomes" id="UP000300142">
    <property type="component" value="Unassembled WGS sequence"/>
</dbReference>
<accession>A0A480A254</accession>
<organism evidence="1 2">
    <name type="scientific">Sphaerospermopsis reniformis</name>
    <dbReference type="NCBI Taxonomy" id="531300"/>
    <lineage>
        <taxon>Bacteria</taxon>
        <taxon>Bacillati</taxon>
        <taxon>Cyanobacteriota</taxon>
        <taxon>Cyanophyceae</taxon>
        <taxon>Nostocales</taxon>
        <taxon>Aphanizomenonaceae</taxon>
        <taxon>Sphaerospermopsis</taxon>
    </lineage>
</organism>
<dbReference type="AlphaFoldDB" id="A0A480A254"/>
<sequence>MAKIPFTDKEMEKAWLRNISAYYKTPQPHTNAHRLLLFYAVECGLKAIFMKKKR</sequence>
<keyword evidence="2" id="KW-1185">Reference proteome</keyword>